<feature type="transmembrane region" description="Helical" evidence="5">
    <location>
        <begin position="41"/>
        <end position="62"/>
    </location>
</feature>
<sequence>MRRTRWIVLGGCFLAYLFDALEIVLLSLALPEIREDMGLSVTQAGLLATATLVGIGVSSVAGGYMADNFGRKKALLASLLTFGVFTASLVVVPNFTVFLILRFFAGIGLGAVWSVVSAYVVETWPSRSRGRAAAFVISAFPAGGALAAVISAEFLPDWRLMFLVAGAAVVVPVGIVLALFPESASWAAHKADHAADSVSVRDVLIGSLRRTTLLGTLMAALALTGYWGATTWLPTYLTTERGLPASSVGLFMTILNLGMFLGYNGFGLLADHIGRRRTIILTLCGVALTMPIYAITTDQTSLLWLGPLFGAFTAFFGLFGSYLGELFPTRARATGAGFCFNVGRGVSAFAPFGLAGLAGAIGFSGGLVVGAGFFALAAVVALMLPRTGTHVVDRALAPHDYGDAESNVRHATSE</sequence>
<organism evidence="7 8">
    <name type="scientific">Haloechinothrix salitolerans</name>
    <dbReference type="NCBI Taxonomy" id="926830"/>
    <lineage>
        <taxon>Bacteria</taxon>
        <taxon>Bacillati</taxon>
        <taxon>Actinomycetota</taxon>
        <taxon>Actinomycetes</taxon>
        <taxon>Pseudonocardiales</taxon>
        <taxon>Pseudonocardiaceae</taxon>
        <taxon>Haloechinothrix</taxon>
    </lineage>
</organism>
<feature type="transmembrane region" description="Helical" evidence="5">
    <location>
        <begin position="99"/>
        <end position="121"/>
    </location>
</feature>
<dbReference type="SUPFAM" id="SSF103473">
    <property type="entry name" value="MFS general substrate transporter"/>
    <property type="match status" value="1"/>
</dbReference>
<feature type="transmembrane region" description="Helical" evidence="5">
    <location>
        <begin position="248"/>
        <end position="266"/>
    </location>
</feature>
<dbReference type="Gene3D" id="1.20.1250.20">
    <property type="entry name" value="MFS general substrate transporter like domains"/>
    <property type="match status" value="2"/>
</dbReference>
<name>A0ABW2BVW9_9PSEU</name>
<feature type="transmembrane region" description="Helical" evidence="5">
    <location>
        <begin position="360"/>
        <end position="384"/>
    </location>
</feature>
<evidence type="ECO:0000313" key="7">
    <source>
        <dbReference type="EMBL" id="MFC6867196.1"/>
    </source>
</evidence>
<keyword evidence="2 5" id="KW-0812">Transmembrane</keyword>
<keyword evidence="8" id="KW-1185">Reference proteome</keyword>
<comment type="caution">
    <text evidence="7">The sequence shown here is derived from an EMBL/GenBank/DDBJ whole genome shotgun (WGS) entry which is preliminary data.</text>
</comment>
<comment type="subcellular location">
    <subcellularLocation>
        <location evidence="1">Cell membrane</location>
        <topology evidence="1">Multi-pass membrane protein</topology>
    </subcellularLocation>
</comment>
<dbReference type="PROSITE" id="PS50850">
    <property type="entry name" value="MFS"/>
    <property type="match status" value="1"/>
</dbReference>
<dbReference type="InterPro" id="IPR020846">
    <property type="entry name" value="MFS_dom"/>
</dbReference>
<dbReference type="EMBL" id="JBHSXX010000001">
    <property type="protein sequence ID" value="MFC6867196.1"/>
    <property type="molecule type" value="Genomic_DNA"/>
</dbReference>
<proteinExistence type="predicted"/>
<feature type="transmembrane region" description="Helical" evidence="5">
    <location>
        <begin position="278"/>
        <end position="296"/>
    </location>
</feature>
<feature type="transmembrane region" description="Helical" evidence="5">
    <location>
        <begin position="74"/>
        <end position="93"/>
    </location>
</feature>
<dbReference type="Pfam" id="PF07690">
    <property type="entry name" value="MFS_1"/>
    <property type="match status" value="1"/>
</dbReference>
<evidence type="ECO:0000313" key="8">
    <source>
        <dbReference type="Proteomes" id="UP001596337"/>
    </source>
</evidence>
<feature type="transmembrane region" description="Helical" evidence="5">
    <location>
        <begin position="335"/>
        <end position="354"/>
    </location>
</feature>
<reference evidence="8" key="1">
    <citation type="journal article" date="2019" name="Int. J. Syst. Evol. Microbiol.">
        <title>The Global Catalogue of Microorganisms (GCM) 10K type strain sequencing project: providing services to taxonomists for standard genome sequencing and annotation.</title>
        <authorList>
            <consortium name="The Broad Institute Genomics Platform"/>
            <consortium name="The Broad Institute Genome Sequencing Center for Infectious Disease"/>
            <person name="Wu L."/>
            <person name="Ma J."/>
        </authorList>
    </citation>
    <scope>NUCLEOTIDE SEQUENCE [LARGE SCALE GENOMIC DNA]</scope>
    <source>
        <strain evidence="8">KCTC 32255</strain>
    </source>
</reference>
<dbReference type="PANTHER" id="PTHR23508:SF10">
    <property type="entry name" value="CARBOXYLIC ACID TRANSPORTER PROTEIN HOMOLOG"/>
    <property type="match status" value="1"/>
</dbReference>
<dbReference type="PROSITE" id="PS00217">
    <property type="entry name" value="SUGAR_TRANSPORT_2"/>
    <property type="match status" value="1"/>
</dbReference>
<feature type="transmembrane region" description="Helical" evidence="5">
    <location>
        <begin position="7"/>
        <end position="29"/>
    </location>
</feature>
<accession>A0ABW2BVW9</accession>
<evidence type="ECO:0000256" key="3">
    <source>
        <dbReference type="ARBA" id="ARBA00022989"/>
    </source>
</evidence>
<dbReference type="InterPro" id="IPR011701">
    <property type="entry name" value="MFS"/>
</dbReference>
<evidence type="ECO:0000256" key="4">
    <source>
        <dbReference type="ARBA" id="ARBA00023136"/>
    </source>
</evidence>
<gene>
    <name evidence="7" type="ORF">ACFQGD_08545</name>
</gene>
<keyword evidence="4 5" id="KW-0472">Membrane</keyword>
<evidence type="ECO:0000256" key="5">
    <source>
        <dbReference type="SAM" id="Phobius"/>
    </source>
</evidence>
<dbReference type="RefSeq" id="WP_345394813.1">
    <property type="nucleotide sequence ID" value="NZ_BAABLA010000022.1"/>
</dbReference>
<feature type="transmembrane region" description="Helical" evidence="5">
    <location>
        <begin position="302"/>
        <end position="323"/>
    </location>
</feature>
<keyword evidence="3 5" id="KW-1133">Transmembrane helix</keyword>
<dbReference type="Proteomes" id="UP001596337">
    <property type="component" value="Unassembled WGS sequence"/>
</dbReference>
<protein>
    <submittedName>
        <fullName evidence="7">MFS transporter</fullName>
    </submittedName>
</protein>
<feature type="transmembrane region" description="Helical" evidence="5">
    <location>
        <begin position="133"/>
        <end position="152"/>
    </location>
</feature>
<dbReference type="PROSITE" id="PS00216">
    <property type="entry name" value="SUGAR_TRANSPORT_1"/>
    <property type="match status" value="1"/>
</dbReference>
<evidence type="ECO:0000259" key="6">
    <source>
        <dbReference type="PROSITE" id="PS50850"/>
    </source>
</evidence>
<feature type="transmembrane region" description="Helical" evidence="5">
    <location>
        <begin position="158"/>
        <end position="180"/>
    </location>
</feature>
<dbReference type="PANTHER" id="PTHR23508">
    <property type="entry name" value="CARBOXYLIC ACID TRANSPORTER PROTEIN HOMOLOG"/>
    <property type="match status" value="1"/>
</dbReference>
<feature type="domain" description="Major facilitator superfamily (MFS) profile" evidence="6">
    <location>
        <begin position="8"/>
        <end position="389"/>
    </location>
</feature>
<feature type="transmembrane region" description="Helical" evidence="5">
    <location>
        <begin position="211"/>
        <end position="228"/>
    </location>
</feature>
<dbReference type="InterPro" id="IPR036259">
    <property type="entry name" value="MFS_trans_sf"/>
</dbReference>
<evidence type="ECO:0000256" key="1">
    <source>
        <dbReference type="ARBA" id="ARBA00004651"/>
    </source>
</evidence>
<dbReference type="InterPro" id="IPR005829">
    <property type="entry name" value="Sugar_transporter_CS"/>
</dbReference>
<evidence type="ECO:0000256" key="2">
    <source>
        <dbReference type="ARBA" id="ARBA00022692"/>
    </source>
</evidence>